<proteinExistence type="predicted"/>
<dbReference type="AlphaFoldDB" id="A0AA51UHT4"/>
<dbReference type="PANTHER" id="PTHR45947:SF3">
    <property type="entry name" value="SULFOQUINOVOSYL TRANSFERASE SQD2"/>
    <property type="match status" value="1"/>
</dbReference>
<evidence type="ECO:0000259" key="1">
    <source>
        <dbReference type="Pfam" id="PF00534"/>
    </source>
</evidence>
<dbReference type="Gene3D" id="3.40.50.2000">
    <property type="entry name" value="Glycogen Phosphorylase B"/>
    <property type="match status" value="2"/>
</dbReference>
<dbReference type="GO" id="GO:0016757">
    <property type="term" value="F:glycosyltransferase activity"/>
    <property type="evidence" value="ECO:0007669"/>
    <property type="project" value="UniProtKB-KW"/>
</dbReference>
<evidence type="ECO:0000313" key="3">
    <source>
        <dbReference type="Proteomes" id="UP001183006"/>
    </source>
</evidence>
<dbReference type="InterPro" id="IPR001296">
    <property type="entry name" value="Glyco_trans_1"/>
</dbReference>
<dbReference type="GeneID" id="84229531"/>
<sequence>MKFEDVNIYSEKNIMDVPHSIVHIPVSPHIYPNSKFLLHVYSKLKKYPLIFNYHGDIRKEVELNYHSNKSINYSYIPTYFFLPSLLKSADQLIVHSYLFKNLVAENYGVKTAKVIPNALDNYWYSPEHELMLKKDGLEFFYHGRLSAEKGVDILIKGFHRFMSKRKISNAFLYIAGTGPLKKNLEKLIYDLKLQNNVILLGNVGKYIIKSYLKTVDAAIFPSLWDNFPLSYIEAFACANCPVYFSKKAGIYDFTLMSSNKLYAFEPTIENICDIIAAVYGKDYDEGVIKQQKEFALNYSWDRVICDYVNMYIEFYETC</sequence>
<gene>
    <name evidence="2" type="ORF">RE476_05280</name>
</gene>
<accession>A0AA51UHT4</accession>
<organism evidence="2 3">
    <name type="scientific">Methanolobus mangrovi</name>
    <dbReference type="NCBI Taxonomy" id="3072977"/>
    <lineage>
        <taxon>Archaea</taxon>
        <taxon>Methanobacteriati</taxon>
        <taxon>Methanobacteriota</taxon>
        <taxon>Stenosarchaea group</taxon>
        <taxon>Methanomicrobia</taxon>
        <taxon>Methanosarcinales</taxon>
        <taxon>Methanosarcinaceae</taxon>
        <taxon>Methanolobus</taxon>
    </lineage>
</organism>
<reference evidence="2" key="1">
    <citation type="submission" date="2023-08" db="EMBL/GenBank/DDBJ databases">
        <title>Methanolobus mangrovi sp. nov. and Methanolobus sediminis sp. nov, two novel methylotrophic methanogens isolated from mangrove sediments in China.</title>
        <authorList>
            <person name="Zhou J."/>
        </authorList>
    </citation>
    <scope>NUCLEOTIDE SEQUENCE</scope>
    <source>
        <strain evidence="2">FTZ2</strain>
    </source>
</reference>
<dbReference type="EC" id="2.4.-.-" evidence="2"/>
<dbReference type="Proteomes" id="UP001183006">
    <property type="component" value="Chromosome"/>
</dbReference>
<dbReference type="InterPro" id="IPR050194">
    <property type="entry name" value="Glycosyltransferase_grp1"/>
</dbReference>
<dbReference type="EMBL" id="CP133594">
    <property type="protein sequence ID" value="WMW23243.1"/>
    <property type="molecule type" value="Genomic_DNA"/>
</dbReference>
<keyword evidence="2" id="KW-0328">Glycosyltransferase</keyword>
<keyword evidence="2" id="KW-0808">Transferase</keyword>
<dbReference type="SUPFAM" id="SSF53756">
    <property type="entry name" value="UDP-Glycosyltransferase/glycogen phosphorylase"/>
    <property type="match status" value="1"/>
</dbReference>
<dbReference type="KEGG" id="mmav:RE476_05280"/>
<evidence type="ECO:0000313" key="2">
    <source>
        <dbReference type="EMBL" id="WMW23243.1"/>
    </source>
</evidence>
<dbReference type="CDD" id="cd03801">
    <property type="entry name" value="GT4_PimA-like"/>
    <property type="match status" value="1"/>
</dbReference>
<feature type="domain" description="Glycosyl transferase family 1" evidence="1">
    <location>
        <begin position="133"/>
        <end position="273"/>
    </location>
</feature>
<keyword evidence="3" id="KW-1185">Reference proteome</keyword>
<dbReference type="PANTHER" id="PTHR45947">
    <property type="entry name" value="SULFOQUINOVOSYL TRANSFERASE SQD2"/>
    <property type="match status" value="1"/>
</dbReference>
<protein>
    <submittedName>
        <fullName evidence="2">Glycosyltransferase family 4 protein</fullName>
        <ecNumber evidence="2">2.4.-.-</ecNumber>
    </submittedName>
</protein>
<name>A0AA51UHT4_9EURY</name>
<dbReference type="Pfam" id="PF00534">
    <property type="entry name" value="Glycos_transf_1"/>
    <property type="match status" value="1"/>
</dbReference>
<dbReference type="RefSeq" id="WP_309309359.1">
    <property type="nucleotide sequence ID" value="NZ_CP133594.1"/>
</dbReference>